<dbReference type="PANTHER" id="PTHR11078">
    <property type="entry name" value="N UTILIZATION SUBSTANCE PROTEIN B-RELATED"/>
    <property type="match status" value="1"/>
</dbReference>
<dbReference type="EMBL" id="CP002514">
    <property type="protein sequence ID" value="AEP11941.1"/>
    <property type="molecule type" value="Genomic_DNA"/>
</dbReference>
<dbReference type="AlphaFoldDB" id="G2LD81"/>
<dbReference type="InterPro" id="IPR006027">
    <property type="entry name" value="NusB_RsmB_TIM44"/>
</dbReference>
<evidence type="ECO:0000256" key="2">
    <source>
        <dbReference type="ARBA" id="ARBA00022814"/>
    </source>
</evidence>
<dbReference type="GO" id="GO:0031564">
    <property type="term" value="P:transcription antitermination"/>
    <property type="evidence" value="ECO:0007669"/>
    <property type="project" value="UniProtKB-KW"/>
</dbReference>
<evidence type="ECO:0000256" key="4">
    <source>
        <dbReference type="ARBA" id="ARBA00023015"/>
    </source>
</evidence>
<keyword evidence="2 6" id="KW-0889">Transcription antitermination</keyword>
<gene>
    <name evidence="6" type="primary">nusB</name>
    <name evidence="8" type="ordered locus">Cabther_A1187</name>
</gene>
<dbReference type="KEGG" id="ctm:Cabther_A1187"/>
<dbReference type="Pfam" id="PF01029">
    <property type="entry name" value="NusB"/>
    <property type="match status" value="1"/>
</dbReference>
<dbReference type="Proteomes" id="UP000006791">
    <property type="component" value="Chromosome 1"/>
</dbReference>
<evidence type="ECO:0000313" key="8">
    <source>
        <dbReference type="EMBL" id="AEP11941.1"/>
    </source>
</evidence>
<evidence type="ECO:0000313" key="9">
    <source>
        <dbReference type="Proteomes" id="UP000006791"/>
    </source>
</evidence>
<reference evidence="8 9" key="1">
    <citation type="journal article" date="2012" name="Environ. Microbiol.">
        <title>Complete genome of Candidatus Chloracidobacterium thermophilum, a chlorophyll-based photoheterotroph belonging to the phylum Acidobacteria.</title>
        <authorList>
            <person name="Garcia Costas A.M."/>
            <person name="Liu Z."/>
            <person name="Tomsho L.P."/>
            <person name="Schuster S.C."/>
            <person name="Ward D.M."/>
            <person name="Bryant D.A."/>
        </authorList>
    </citation>
    <scope>NUCLEOTIDE SEQUENCE [LARGE SCALE GENOMIC DNA]</scope>
    <source>
        <strain evidence="8 9">B</strain>
    </source>
</reference>
<dbReference type="HOGENOM" id="CLU_087843_3_3_0"/>
<sequence>MLFQYDLSQPSLEDLFESYWNELTELKEEHREKVPAFANRIVAGVIAHLADIDLIISRHAERWRISRMAAVDRNILRMAVYEFLHEPDTPRAVVINEALEIARRFSTLEATQFINGILDAIKRELDETGSPPPLPASPPTALR</sequence>
<organism evidence="8 9">
    <name type="scientific">Chloracidobacterium thermophilum (strain B)</name>
    <dbReference type="NCBI Taxonomy" id="981222"/>
    <lineage>
        <taxon>Bacteria</taxon>
        <taxon>Pseudomonadati</taxon>
        <taxon>Acidobacteriota</taxon>
        <taxon>Terriglobia</taxon>
        <taxon>Terriglobales</taxon>
        <taxon>Acidobacteriaceae</taxon>
        <taxon>Chloracidobacterium</taxon>
    </lineage>
</organism>
<keyword evidence="3 6" id="KW-0694">RNA-binding</keyword>
<comment type="function">
    <text evidence="6">Involved in transcription antitermination. Required for transcription of ribosomal RNA (rRNA) genes. Binds specifically to the boxA antiterminator sequence of the ribosomal RNA (rrn) operons.</text>
</comment>
<dbReference type="NCBIfam" id="TIGR01951">
    <property type="entry name" value="nusB"/>
    <property type="match status" value="1"/>
</dbReference>
<evidence type="ECO:0000259" key="7">
    <source>
        <dbReference type="Pfam" id="PF01029"/>
    </source>
</evidence>
<dbReference type="GO" id="GO:0005829">
    <property type="term" value="C:cytosol"/>
    <property type="evidence" value="ECO:0007669"/>
    <property type="project" value="TreeGrafter"/>
</dbReference>
<name>G2LD81_CHLTF</name>
<dbReference type="SUPFAM" id="SSF48013">
    <property type="entry name" value="NusB-like"/>
    <property type="match status" value="1"/>
</dbReference>
<evidence type="ECO:0000256" key="5">
    <source>
        <dbReference type="ARBA" id="ARBA00023163"/>
    </source>
</evidence>
<evidence type="ECO:0000256" key="1">
    <source>
        <dbReference type="ARBA" id="ARBA00005952"/>
    </source>
</evidence>
<feature type="domain" description="NusB/RsmB/TIM44" evidence="7">
    <location>
        <begin position="1"/>
        <end position="123"/>
    </location>
</feature>
<keyword evidence="4 6" id="KW-0805">Transcription regulation</keyword>
<dbReference type="InterPro" id="IPR011605">
    <property type="entry name" value="NusB_fam"/>
</dbReference>
<keyword evidence="5 6" id="KW-0804">Transcription</keyword>
<evidence type="ECO:0000256" key="3">
    <source>
        <dbReference type="ARBA" id="ARBA00022884"/>
    </source>
</evidence>
<dbReference type="InterPro" id="IPR035926">
    <property type="entry name" value="NusB-like_sf"/>
</dbReference>
<keyword evidence="9" id="KW-1185">Reference proteome</keyword>
<dbReference type="HAMAP" id="MF_00073">
    <property type="entry name" value="NusB"/>
    <property type="match status" value="1"/>
</dbReference>
<dbReference type="Gene3D" id="1.10.940.10">
    <property type="entry name" value="NusB-like"/>
    <property type="match status" value="1"/>
</dbReference>
<comment type="similarity">
    <text evidence="1 6">Belongs to the NusB family.</text>
</comment>
<accession>G2LD81</accession>
<proteinExistence type="inferred from homology"/>
<protein>
    <recommendedName>
        <fullName evidence="6">Transcription antitermination protein NusB</fullName>
    </recommendedName>
    <alternativeName>
        <fullName evidence="6">Antitermination factor NusB</fullName>
    </alternativeName>
</protein>
<dbReference type="GO" id="GO:0006353">
    <property type="term" value="P:DNA-templated transcription termination"/>
    <property type="evidence" value="ECO:0007669"/>
    <property type="project" value="UniProtKB-UniRule"/>
</dbReference>
<dbReference type="GO" id="GO:0003723">
    <property type="term" value="F:RNA binding"/>
    <property type="evidence" value="ECO:0007669"/>
    <property type="project" value="UniProtKB-UniRule"/>
</dbReference>
<dbReference type="STRING" id="981222.Cabther_A1187"/>
<evidence type="ECO:0000256" key="6">
    <source>
        <dbReference type="HAMAP-Rule" id="MF_00073"/>
    </source>
</evidence>
<dbReference type="PANTHER" id="PTHR11078:SF3">
    <property type="entry name" value="ANTITERMINATION NUSB DOMAIN-CONTAINING PROTEIN"/>
    <property type="match status" value="1"/>
</dbReference>